<name>A0A517P726_9PLAN</name>
<feature type="chain" id="PRO_5021821318" evidence="2">
    <location>
        <begin position="24"/>
        <end position="65"/>
    </location>
</feature>
<evidence type="ECO:0000256" key="1">
    <source>
        <dbReference type="SAM" id="MobiDB-lite"/>
    </source>
</evidence>
<gene>
    <name evidence="3" type="ORF">CA12_12430</name>
</gene>
<reference evidence="3 4" key="1">
    <citation type="submission" date="2019-02" db="EMBL/GenBank/DDBJ databases">
        <title>Deep-cultivation of Planctomycetes and their phenomic and genomic characterization uncovers novel biology.</title>
        <authorList>
            <person name="Wiegand S."/>
            <person name="Jogler M."/>
            <person name="Boedeker C."/>
            <person name="Pinto D."/>
            <person name="Vollmers J."/>
            <person name="Rivas-Marin E."/>
            <person name="Kohn T."/>
            <person name="Peeters S.H."/>
            <person name="Heuer A."/>
            <person name="Rast P."/>
            <person name="Oberbeckmann S."/>
            <person name="Bunk B."/>
            <person name="Jeske O."/>
            <person name="Meyerdierks A."/>
            <person name="Storesund J.E."/>
            <person name="Kallscheuer N."/>
            <person name="Luecker S."/>
            <person name="Lage O.M."/>
            <person name="Pohl T."/>
            <person name="Merkel B.J."/>
            <person name="Hornburger P."/>
            <person name="Mueller R.-W."/>
            <person name="Bruemmer F."/>
            <person name="Labrenz M."/>
            <person name="Spormann A.M."/>
            <person name="Op den Camp H."/>
            <person name="Overmann J."/>
            <person name="Amann R."/>
            <person name="Jetten M.S.M."/>
            <person name="Mascher T."/>
            <person name="Medema M.H."/>
            <person name="Devos D.P."/>
            <person name="Kaster A.-K."/>
            <person name="Ovreas L."/>
            <person name="Rohde M."/>
            <person name="Galperin M.Y."/>
            <person name="Jogler C."/>
        </authorList>
    </citation>
    <scope>NUCLEOTIDE SEQUENCE [LARGE SCALE GENOMIC DNA]</scope>
    <source>
        <strain evidence="3 4">CA12</strain>
    </source>
</reference>
<feature type="signal peptide" evidence="2">
    <location>
        <begin position="1"/>
        <end position="23"/>
    </location>
</feature>
<evidence type="ECO:0000256" key="2">
    <source>
        <dbReference type="SAM" id="SignalP"/>
    </source>
</evidence>
<organism evidence="3 4">
    <name type="scientific">Alienimonas californiensis</name>
    <dbReference type="NCBI Taxonomy" id="2527989"/>
    <lineage>
        <taxon>Bacteria</taxon>
        <taxon>Pseudomonadati</taxon>
        <taxon>Planctomycetota</taxon>
        <taxon>Planctomycetia</taxon>
        <taxon>Planctomycetales</taxon>
        <taxon>Planctomycetaceae</taxon>
        <taxon>Alienimonas</taxon>
    </lineage>
</organism>
<dbReference type="Proteomes" id="UP000318741">
    <property type="component" value="Chromosome"/>
</dbReference>
<keyword evidence="4" id="KW-1185">Reference proteome</keyword>
<evidence type="ECO:0000313" key="3">
    <source>
        <dbReference type="EMBL" id="QDT15162.1"/>
    </source>
</evidence>
<keyword evidence="2" id="KW-0732">Signal</keyword>
<dbReference type="RefSeq" id="WP_145357987.1">
    <property type="nucleotide sequence ID" value="NZ_CP036265.1"/>
</dbReference>
<sequence length="65" mass="6755" precursor="true">MTFLPRLPAAVRHFVALPALLWAATLTVPLAGCGGGYEDGVADPMSEEAALAEEEEMSRPPGTDG</sequence>
<dbReference type="AlphaFoldDB" id="A0A517P726"/>
<dbReference type="KEGG" id="acaf:CA12_12430"/>
<accession>A0A517P726</accession>
<feature type="region of interest" description="Disordered" evidence="1">
    <location>
        <begin position="37"/>
        <end position="65"/>
    </location>
</feature>
<dbReference type="EMBL" id="CP036265">
    <property type="protein sequence ID" value="QDT15162.1"/>
    <property type="molecule type" value="Genomic_DNA"/>
</dbReference>
<evidence type="ECO:0000313" key="4">
    <source>
        <dbReference type="Proteomes" id="UP000318741"/>
    </source>
</evidence>
<protein>
    <submittedName>
        <fullName evidence="3">Uncharacterized protein</fullName>
    </submittedName>
</protein>
<proteinExistence type="predicted"/>